<evidence type="ECO:0000313" key="3">
    <source>
        <dbReference type="EMBL" id="GAH87846.1"/>
    </source>
</evidence>
<gene>
    <name evidence="3" type="ORF">S03H2_62014</name>
</gene>
<dbReference type="Gene3D" id="3.10.560.10">
    <property type="entry name" value="Outer membrane lipoprotein wza domain like"/>
    <property type="match status" value="1"/>
</dbReference>
<keyword evidence="1" id="KW-0472">Membrane</keyword>
<protein>
    <recommendedName>
        <fullName evidence="2">Soluble ligand binding domain-containing protein</fullName>
    </recommendedName>
</protein>
<evidence type="ECO:0000256" key="1">
    <source>
        <dbReference type="SAM" id="Phobius"/>
    </source>
</evidence>
<dbReference type="EMBL" id="BARU01040075">
    <property type="protein sequence ID" value="GAH87846.1"/>
    <property type="molecule type" value="Genomic_DNA"/>
</dbReference>
<sequence length="128" mass="13600">MTTSKFWTPVIIFLIAIIAIGGIVVWARYSGSQPVEISMPPAQELTGEIYLGGAIGNPGIYPLKAGDSIETLIQAAGGITSSANLSQLKLYLPEVGAEEKPQKVNLNRAELWLLEALPGIGKIRAQAI</sequence>
<dbReference type="AlphaFoldDB" id="X1IZF1"/>
<dbReference type="InterPro" id="IPR010994">
    <property type="entry name" value="RuvA_2-like"/>
</dbReference>
<dbReference type="InterPro" id="IPR019554">
    <property type="entry name" value="Soluble_ligand-bd"/>
</dbReference>
<proteinExistence type="predicted"/>
<feature type="non-terminal residue" evidence="3">
    <location>
        <position position="128"/>
    </location>
</feature>
<keyword evidence="1" id="KW-0812">Transmembrane</keyword>
<keyword evidence="1" id="KW-1133">Transmembrane helix</keyword>
<accession>X1IZF1</accession>
<organism evidence="3">
    <name type="scientific">marine sediment metagenome</name>
    <dbReference type="NCBI Taxonomy" id="412755"/>
    <lineage>
        <taxon>unclassified sequences</taxon>
        <taxon>metagenomes</taxon>
        <taxon>ecological metagenomes</taxon>
    </lineage>
</organism>
<dbReference type="Pfam" id="PF10531">
    <property type="entry name" value="SLBB"/>
    <property type="match status" value="1"/>
</dbReference>
<reference evidence="3" key="1">
    <citation type="journal article" date="2014" name="Front. Microbiol.">
        <title>High frequency of phylogenetically diverse reductive dehalogenase-homologous genes in deep subseafloor sedimentary metagenomes.</title>
        <authorList>
            <person name="Kawai M."/>
            <person name="Futagami T."/>
            <person name="Toyoda A."/>
            <person name="Takaki Y."/>
            <person name="Nishi S."/>
            <person name="Hori S."/>
            <person name="Arai W."/>
            <person name="Tsubouchi T."/>
            <person name="Morono Y."/>
            <person name="Uchiyama I."/>
            <person name="Ito T."/>
            <person name="Fujiyama A."/>
            <person name="Inagaki F."/>
            <person name="Takami H."/>
        </authorList>
    </citation>
    <scope>NUCLEOTIDE SEQUENCE</scope>
    <source>
        <strain evidence="3">Expedition CK06-06</strain>
    </source>
</reference>
<feature type="domain" description="Soluble ligand binding" evidence="2">
    <location>
        <begin position="49"/>
        <end position="92"/>
    </location>
</feature>
<name>X1IZF1_9ZZZZ</name>
<comment type="caution">
    <text evidence="3">The sequence shown here is derived from an EMBL/GenBank/DDBJ whole genome shotgun (WGS) entry which is preliminary data.</text>
</comment>
<evidence type="ECO:0000259" key="2">
    <source>
        <dbReference type="Pfam" id="PF10531"/>
    </source>
</evidence>
<feature type="transmembrane region" description="Helical" evidence="1">
    <location>
        <begin position="6"/>
        <end position="29"/>
    </location>
</feature>
<dbReference type="SUPFAM" id="SSF47781">
    <property type="entry name" value="RuvA domain 2-like"/>
    <property type="match status" value="1"/>
</dbReference>